<dbReference type="Gene3D" id="3.90.75.20">
    <property type="match status" value="1"/>
</dbReference>
<dbReference type="GO" id="GO:0003700">
    <property type="term" value="F:DNA-binding transcription factor activity"/>
    <property type="evidence" value="ECO:0007669"/>
    <property type="project" value="InterPro"/>
</dbReference>
<organism evidence="5">
    <name type="scientific">marine sediment metagenome</name>
    <dbReference type="NCBI Taxonomy" id="412755"/>
    <lineage>
        <taxon>unclassified sequences</taxon>
        <taxon>metagenomes</taxon>
        <taxon>ecological metagenomes</taxon>
    </lineage>
</organism>
<keyword evidence="2" id="KW-0238">DNA-binding</keyword>
<dbReference type="Pfam" id="PF13392">
    <property type="entry name" value="HNH_3"/>
    <property type="match status" value="1"/>
</dbReference>
<evidence type="ECO:0000256" key="1">
    <source>
        <dbReference type="ARBA" id="ARBA00023015"/>
    </source>
</evidence>
<evidence type="ECO:0000256" key="3">
    <source>
        <dbReference type="ARBA" id="ARBA00023163"/>
    </source>
</evidence>
<keyword evidence="1" id="KW-0805">Transcription regulation</keyword>
<accession>A0A0F9TEK1</accession>
<dbReference type="SUPFAM" id="SSF54060">
    <property type="entry name" value="His-Me finger endonucleases"/>
    <property type="match status" value="1"/>
</dbReference>
<proteinExistence type="predicted"/>
<name>A0A0F9TEK1_9ZZZZ</name>
<gene>
    <name evidence="5" type="ORF">LCGC14_0357890</name>
</gene>
<sequence>MDSTITLMNQELLGKSMSSCCPTSLVTSFSEDVVMPKEIKLTQGLQATVDDDDYKQVSQHKWHAIKSPYGFVAQRTCCCPFSNGHPHSIFMHRQIMSCPHGRVVDHIDHNRLNNQKGNLRCCTRAENNANTRSRKNSSSKYKGVHWYEPTHKWLVRIQVRGNNMYLGYFDDESEAARVYDKAAVKYHKEFANLNFK</sequence>
<feature type="domain" description="AP2/ERF" evidence="4">
    <location>
        <begin position="140"/>
        <end position="196"/>
    </location>
</feature>
<evidence type="ECO:0000259" key="4">
    <source>
        <dbReference type="PROSITE" id="PS51032"/>
    </source>
</evidence>
<keyword evidence="3" id="KW-0804">Transcription</keyword>
<dbReference type="InterPro" id="IPR003615">
    <property type="entry name" value="HNH_nuc"/>
</dbReference>
<reference evidence="5" key="1">
    <citation type="journal article" date="2015" name="Nature">
        <title>Complex archaea that bridge the gap between prokaryotes and eukaryotes.</title>
        <authorList>
            <person name="Spang A."/>
            <person name="Saw J.H."/>
            <person name="Jorgensen S.L."/>
            <person name="Zaremba-Niedzwiedzka K."/>
            <person name="Martijn J."/>
            <person name="Lind A.E."/>
            <person name="van Eijk R."/>
            <person name="Schleper C."/>
            <person name="Guy L."/>
            <person name="Ettema T.J."/>
        </authorList>
    </citation>
    <scope>NUCLEOTIDE SEQUENCE</scope>
</reference>
<evidence type="ECO:0000313" key="5">
    <source>
        <dbReference type="EMBL" id="KKN77664.1"/>
    </source>
</evidence>
<dbReference type="InterPro" id="IPR001471">
    <property type="entry name" value="AP2/ERF_dom"/>
</dbReference>
<evidence type="ECO:0000256" key="2">
    <source>
        <dbReference type="ARBA" id="ARBA00023125"/>
    </source>
</evidence>
<dbReference type="AlphaFoldDB" id="A0A0F9TEK1"/>
<dbReference type="InterPro" id="IPR036955">
    <property type="entry name" value="AP2/ERF_dom_sf"/>
</dbReference>
<dbReference type="InterPro" id="IPR016177">
    <property type="entry name" value="DNA-bd_dom_sf"/>
</dbReference>
<dbReference type="SMART" id="SM00380">
    <property type="entry name" value="AP2"/>
    <property type="match status" value="1"/>
</dbReference>
<dbReference type="GO" id="GO:0003677">
    <property type="term" value="F:DNA binding"/>
    <property type="evidence" value="ECO:0007669"/>
    <property type="project" value="UniProtKB-KW"/>
</dbReference>
<dbReference type="SUPFAM" id="SSF54171">
    <property type="entry name" value="DNA-binding domain"/>
    <property type="match status" value="1"/>
</dbReference>
<dbReference type="EMBL" id="LAZR01000275">
    <property type="protein sequence ID" value="KKN77664.1"/>
    <property type="molecule type" value="Genomic_DNA"/>
</dbReference>
<dbReference type="Gene3D" id="3.30.730.10">
    <property type="entry name" value="AP2/ERF domain"/>
    <property type="match status" value="1"/>
</dbReference>
<comment type="caution">
    <text evidence="5">The sequence shown here is derived from an EMBL/GenBank/DDBJ whole genome shotgun (WGS) entry which is preliminary data.</text>
</comment>
<protein>
    <recommendedName>
        <fullName evidence="4">AP2/ERF domain-containing protein</fullName>
    </recommendedName>
</protein>
<dbReference type="InterPro" id="IPR044925">
    <property type="entry name" value="His-Me_finger_sf"/>
</dbReference>
<dbReference type="PROSITE" id="PS51032">
    <property type="entry name" value="AP2_ERF"/>
    <property type="match status" value="1"/>
</dbReference>